<dbReference type="EMBL" id="CM016560">
    <property type="protein sequence ID" value="TKV92224.1"/>
    <property type="molecule type" value="Genomic_DNA"/>
</dbReference>
<proteinExistence type="predicted"/>
<protein>
    <submittedName>
        <fullName evidence="1">Uncharacterized protein</fullName>
    </submittedName>
</protein>
<sequence length="103" mass="10411">MVGALFSTPPSASSTYAAAKLQLSLPSPRSPQKLFGTAGAAGFSPQKLLHFSGLTRLHVDPSSWSSGACGASLLEGKRALFNADAGGISVVGTELALATPSYC</sequence>
<name>A0A4U6SVE8_SETVI</name>
<dbReference type="Proteomes" id="UP000298652">
    <property type="component" value="Chromosome 9"/>
</dbReference>
<accession>A0A4U6SVE8</accession>
<dbReference type="Gramene" id="TKV92224">
    <property type="protein sequence ID" value="TKV92224"/>
    <property type="gene ID" value="SEVIR_9G150950v2"/>
</dbReference>
<organism evidence="1 2">
    <name type="scientific">Setaria viridis</name>
    <name type="common">Green bristlegrass</name>
    <name type="synonym">Setaria italica subsp. viridis</name>
    <dbReference type="NCBI Taxonomy" id="4556"/>
    <lineage>
        <taxon>Eukaryota</taxon>
        <taxon>Viridiplantae</taxon>
        <taxon>Streptophyta</taxon>
        <taxon>Embryophyta</taxon>
        <taxon>Tracheophyta</taxon>
        <taxon>Spermatophyta</taxon>
        <taxon>Magnoliopsida</taxon>
        <taxon>Liliopsida</taxon>
        <taxon>Poales</taxon>
        <taxon>Poaceae</taxon>
        <taxon>PACMAD clade</taxon>
        <taxon>Panicoideae</taxon>
        <taxon>Panicodae</taxon>
        <taxon>Paniceae</taxon>
        <taxon>Cenchrinae</taxon>
        <taxon>Setaria</taxon>
    </lineage>
</organism>
<gene>
    <name evidence="1" type="ORF">SEVIR_9G150950v2</name>
</gene>
<evidence type="ECO:0000313" key="1">
    <source>
        <dbReference type="EMBL" id="TKV92224.1"/>
    </source>
</evidence>
<evidence type="ECO:0000313" key="2">
    <source>
        <dbReference type="Proteomes" id="UP000298652"/>
    </source>
</evidence>
<keyword evidence="2" id="KW-1185">Reference proteome</keyword>
<dbReference type="AlphaFoldDB" id="A0A4U6SVE8"/>
<reference evidence="1" key="1">
    <citation type="submission" date="2019-03" db="EMBL/GenBank/DDBJ databases">
        <title>WGS assembly of Setaria viridis.</title>
        <authorList>
            <person name="Huang P."/>
            <person name="Jenkins J."/>
            <person name="Grimwood J."/>
            <person name="Barry K."/>
            <person name="Healey A."/>
            <person name="Mamidi S."/>
            <person name="Sreedasyam A."/>
            <person name="Shu S."/>
            <person name="Feldman M."/>
            <person name="Wu J."/>
            <person name="Yu Y."/>
            <person name="Chen C."/>
            <person name="Johnson J."/>
            <person name="Rokhsar D."/>
            <person name="Baxter I."/>
            <person name="Schmutz J."/>
            <person name="Brutnell T."/>
            <person name="Kellogg E."/>
        </authorList>
    </citation>
    <scope>NUCLEOTIDE SEQUENCE [LARGE SCALE GENOMIC DNA]</scope>
</reference>